<dbReference type="CDD" id="cd06267">
    <property type="entry name" value="PBP1_LacI_sugar_binding-like"/>
    <property type="match status" value="1"/>
</dbReference>
<keyword evidence="2 5" id="KW-0238">DNA-binding</keyword>
<evidence type="ECO:0000259" key="4">
    <source>
        <dbReference type="PROSITE" id="PS50932"/>
    </source>
</evidence>
<dbReference type="InterPro" id="IPR028082">
    <property type="entry name" value="Peripla_BP_I"/>
</dbReference>
<dbReference type="InterPro" id="IPR010982">
    <property type="entry name" value="Lambda_DNA-bd_dom_sf"/>
</dbReference>
<dbReference type="RefSeq" id="WP_346823223.1">
    <property type="nucleotide sequence ID" value="NZ_JBDKWZ010000014.1"/>
</dbReference>
<protein>
    <submittedName>
        <fullName evidence="5">LacI family DNA-binding transcriptional regulator</fullName>
    </submittedName>
</protein>
<evidence type="ECO:0000313" key="6">
    <source>
        <dbReference type="Proteomes" id="UP001403385"/>
    </source>
</evidence>
<feature type="domain" description="HTH lacI-type" evidence="4">
    <location>
        <begin position="6"/>
        <end position="60"/>
    </location>
</feature>
<evidence type="ECO:0000256" key="1">
    <source>
        <dbReference type="ARBA" id="ARBA00023015"/>
    </source>
</evidence>
<organism evidence="5 6">
    <name type="scientific">Rapidithrix thailandica</name>
    <dbReference type="NCBI Taxonomy" id="413964"/>
    <lineage>
        <taxon>Bacteria</taxon>
        <taxon>Pseudomonadati</taxon>
        <taxon>Bacteroidota</taxon>
        <taxon>Cytophagia</taxon>
        <taxon>Cytophagales</taxon>
        <taxon>Flammeovirgaceae</taxon>
        <taxon>Rapidithrix</taxon>
    </lineage>
</organism>
<dbReference type="SMART" id="SM00354">
    <property type="entry name" value="HTH_LACI"/>
    <property type="match status" value="1"/>
</dbReference>
<dbReference type="Gene3D" id="1.10.260.40">
    <property type="entry name" value="lambda repressor-like DNA-binding domains"/>
    <property type="match status" value="1"/>
</dbReference>
<dbReference type="InterPro" id="IPR000843">
    <property type="entry name" value="HTH_LacI"/>
</dbReference>
<dbReference type="AlphaFoldDB" id="A0AAW9SBU0"/>
<evidence type="ECO:0000313" key="5">
    <source>
        <dbReference type="EMBL" id="MEN7550441.1"/>
    </source>
</evidence>
<keyword evidence="6" id="KW-1185">Reference proteome</keyword>
<dbReference type="SUPFAM" id="SSF53822">
    <property type="entry name" value="Periplasmic binding protein-like I"/>
    <property type="match status" value="1"/>
</dbReference>
<proteinExistence type="predicted"/>
<dbReference type="Proteomes" id="UP001403385">
    <property type="component" value="Unassembled WGS sequence"/>
</dbReference>
<sequence>MQKRNVTIVDIAKELNLSPSTVSRALNDVSTVKESTKKEVLKLAELWGYVPNIPARNLLIKKTYNLGLIVPDVTHNFFSKAIKGIDEVVSQAGYQLVICSSNDDVLKEKKAAETLLHSRVDGLLVSLCDHTKEYGHFEKVIKNQVPIVFIDRICEDLAAPSVITNDFEGAYQATDYLIQTACKKIAYLKGPDELSTSFYRQMGYMESLKNKGLNVNENLLVDWEDLAEQRAEKFHALLDGPDRPDGVFAYNDYIAFEFVQAVKQNGLRIPEDVSVIGFADEPVATYMTPALSTVFQPALQMGKSAAQLLLTQIEEDQLIDDTTSVVLNTNLVLRETTRPLERT</sequence>
<dbReference type="GO" id="GO:0003700">
    <property type="term" value="F:DNA-binding transcription factor activity"/>
    <property type="evidence" value="ECO:0007669"/>
    <property type="project" value="TreeGrafter"/>
</dbReference>
<keyword evidence="1" id="KW-0805">Transcription regulation</keyword>
<dbReference type="Pfam" id="PF00532">
    <property type="entry name" value="Peripla_BP_1"/>
    <property type="match status" value="1"/>
</dbReference>
<gene>
    <name evidence="5" type="ORF">AAG747_21155</name>
</gene>
<dbReference type="EMBL" id="JBDKWZ010000014">
    <property type="protein sequence ID" value="MEN7550441.1"/>
    <property type="molecule type" value="Genomic_DNA"/>
</dbReference>
<dbReference type="PANTHER" id="PTHR30146:SF109">
    <property type="entry name" value="HTH-TYPE TRANSCRIPTIONAL REGULATOR GALS"/>
    <property type="match status" value="1"/>
</dbReference>
<comment type="caution">
    <text evidence="5">The sequence shown here is derived from an EMBL/GenBank/DDBJ whole genome shotgun (WGS) entry which is preliminary data.</text>
</comment>
<dbReference type="Gene3D" id="3.40.50.2300">
    <property type="match status" value="2"/>
</dbReference>
<evidence type="ECO:0000256" key="3">
    <source>
        <dbReference type="ARBA" id="ARBA00023163"/>
    </source>
</evidence>
<dbReference type="PANTHER" id="PTHR30146">
    <property type="entry name" value="LACI-RELATED TRANSCRIPTIONAL REPRESSOR"/>
    <property type="match status" value="1"/>
</dbReference>
<dbReference type="Pfam" id="PF00356">
    <property type="entry name" value="LacI"/>
    <property type="match status" value="1"/>
</dbReference>
<accession>A0AAW9SBU0</accession>
<reference evidence="5 6" key="1">
    <citation type="submission" date="2024-04" db="EMBL/GenBank/DDBJ databases">
        <title>Novel genus in family Flammeovirgaceae.</title>
        <authorList>
            <person name="Nguyen T.H."/>
            <person name="Vuong T.Q."/>
            <person name="Le H."/>
            <person name="Kim S.-G."/>
        </authorList>
    </citation>
    <scope>NUCLEOTIDE SEQUENCE [LARGE SCALE GENOMIC DNA]</scope>
    <source>
        <strain evidence="5 6">JCM 23209</strain>
    </source>
</reference>
<dbReference type="CDD" id="cd01392">
    <property type="entry name" value="HTH_LacI"/>
    <property type="match status" value="1"/>
</dbReference>
<keyword evidence="3" id="KW-0804">Transcription</keyword>
<evidence type="ECO:0000256" key="2">
    <source>
        <dbReference type="ARBA" id="ARBA00023125"/>
    </source>
</evidence>
<dbReference type="SUPFAM" id="SSF47413">
    <property type="entry name" value="lambda repressor-like DNA-binding domains"/>
    <property type="match status" value="1"/>
</dbReference>
<name>A0AAW9SBU0_9BACT</name>
<dbReference type="PROSITE" id="PS50932">
    <property type="entry name" value="HTH_LACI_2"/>
    <property type="match status" value="1"/>
</dbReference>
<dbReference type="InterPro" id="IPR001761">
    <property type="entry name" value="Peripla_BP/Lac1_sug-bd_dom"/>
</dbReference>
<dbReference type="GO" id="GO:0000976">
    <property type="term" value="F:transcription cis-regulatory region binding"/>
    <property type="evidence" value="ECO:0007669"/>
    <property type="project" value="TreeGrafter"/>
</dbReference>